<reference evidence="1 2" key="1">
    <citation type="submission" date="2014-12" db="EMBL/GenBank/DDBJ databases">
        <title>Genome sequencing of Brevundimonas nasdae TPW30.</title>
        <authorList>
            <person name="Tan P.W."/>
            <person name="Chan K.-G."/>
        </authorList>
    </citation>
    <scope>NUCLEOTIDE SEQUENCE [LARGE SCALE GENOMIC DNA]</scope>
    <source>
        <strain evidence="1 2">TPW30</strain>
    </source>
</reference>
<protein>
    <submittedName>
        <fullName evidence="1">Uncharacterized protein</fullName>
    </submittedName>
</protein>
<comment type="caution">
    <text evidence="1">The sequence shown here is derived from an EMBL/GenBank/DDBJ whole genome shotgun (WGS) entry which is preliminary data.</text>
</comment>
<proteinExistence type="predicted"/>
<evidence type="ECO:0000313" key="2">
    <source>
        <dbReference type="Proteomes" id="UP000031166"/>
    </source>
</evidence>
<organism evidence="1 2">
    <name type="scientific">Brevundimonas nasdae</name>
    <dbReference type="NCBI Taxonomy" id="172043"/>
    <lineage>
        <taxon>Bacteria</taxon>
        <taxon>Pseudomonadati</taxon>
        <taxon>Pseudomonadota</taxon>
        <taxon>Alphaproteobacteria</taxon>
        <taxon>Caulobacterales</taxon>
        <taxon>Caulobacteraceae</taxon>
        <taxon>Brevundimonas</taxon>
    </lineage>
</organism>
<sequence>MSEHVSDALVAYSPDMTEWSAKQAGYQTMMTLSLTLAMAKRTMSESDIRQAREVAGQAAEIVFGRLGERPFHPRSEIPEDDRMAALFEAFRFD</sequence>
<evidence type="ECO:0000313" key="1">
    <source>
        <dbReference type="EMBL" id="KIC59199.1"/>
    </source>
</evidence>
<accession>A0A0B4CD62</accession>
<dbReference type="Proteomes" id="UP000031166">
    <property type="component" value="Unassembled WGS sequence"/>
</dbReference>
<dbReference type="RefSeq" id="WP_039245048.1">
    <property type="nucleotide sequence ID" value="NZ_JWSY01000008.1"/>
</dbReference>
<gene>
    <name evidence="1" type="ORF">RM53_05525</name>
</gene>
<dbReference type="AlphaFoldDB" id="A0A0B4CD62"/>
<dbReference type="EMBL" id="JWSY01000008">
    <property type="protein sequence ID" value="KIC59199.1"/>
    <property type="molecule type" value="Genomic_DNA"/>
</dbReference>
<name>A0A0B4CD62_9CAUL</name>